<protein>
    <submittedName>
        <fullName evidence="1">Transcriptional regulator</fullName>
    </submittedName>
</protein>
<gene>
    <name evidence="1" type="ORF">EHE22_23965</name>
</gene>
<proteinExistence type="predicted"/>
<comment type="caution">
    <text evidence="1">The sequence shown here is derived from an EMBL/GenBank/DDBJ whole genome shotgun (WGS) entry which is preliminary data.</text>
</comment>
<evidence type="ECO:0000313" key="2">
    <source>
        <dbReference type="Proteomes" id="UP000526233"/>
    </source>
</evidence>
<sequence>MQIAINHGQLSVMVQSKRCSPHLYRGKKLLIFEESFLLSEEAKTKLMALGASILGPVDSAKSILAYLASETVDAVILDVTIEPEIVLPVISALETHHIPFIFALSSHPGLNGQRFAGFVLSAADDDLATIATALFGQPSLMH</sequence>
<dbReference type="Gene3D" id="3.40.50.2300">
    <property type="match status" value="1"/>
</dbReference>
<reference evidence="1 2" key="1">
    <citation type="submission" date="2018-11" db="EMBL/GenBank/DDBJ databases">
        <title>Genome sequencing and analysis.</title>
        <authorList>
            <person name="Huang Y.-T."/>
        </authorList>
    </citation>
    <scope>NUCLEOTIDE SEQUENCE [LARGE SCALE GENOMIC DNA]</scope>
    <source>
        <strain evidence="1 2">SHIN</strain>
    </source>
</reference>
<dbReference type="Proteomes" id="UP000526233">
    <property type="component" value="Unassembled WGS sequence"/>
</dbReference>
<dbReference type="EMBL" id="PKQI01000004">
    <property type="protein sequence ID" value="NNV23446.1"/>
    <property type="molecule type" value="Genomic_DNA"/>
</dbReference>
<organism evidence="1 2">
    <name type="scientific">Brucella pseudogrignonensis</name>
    <dbReference type="NCBI Taxonomy" id="419475"/>
    <lineage>
        <taxon>Bacteria</taxon>
        <taxon>Pseudomonadati</taxon>
        <taxon>Pseudomonadota</taxon>
        <taxon>Alphaproteobacteria</taxon>
        <taxon>Hyphomicrobiales</taxon>
        <taxon>Brucellaceae</taxon>
        <taxon>Brucella/Ochrobactrum group</taxon>
        <taxon>Brucella</taxon>
    </lineage>
</organism>
<dbReference type="RefSeq" id="WP_171380487.1">
    <property type="nucleotide sequence ID" value="NZ_JBLZNL010000006.1"/>
</dbReference>
<accession>A0A7Y3T9R4</accession>
<evidence type="ECO:0000313" key="1">
    <source>
        <dbReference type="EMBL" id="NNV23446.1"/>
    </source>
</evidence>
<name>A0A7Y3T9R4_9HYPH</name>
<dbReference type="AlphaFoldDB" id="A0A7Y3T9R4"/>